<protein>
    <submittedName>
        <fullName evidence="1">Uncharacterized protein</fullName>
    </submittedName>
</protein>
<evidence type="ECO:0000313" key="2">
    <source>
        <dbReference type="Proteomes" id="UP001165960"/>
    </source>
</evidence>
<gene>
    <name evidence="1" type="ORF">DSO57_1005029</name>
</gene>
<name>A0ACC2TJB8_9FUNG</name>
<reference evidence="1" key="1">
    <citation type="submission" date="2022-04" db="EMBL/GenBank/DDBJ databases">
        <title>Genome of the entomopathogenic fungus Entomophthora muscae.</title>
        <authorList>
            <person name="Elya C."/>
            <person name="Lovett B.R."/>
            <person name="Lee E."/>
            <person name="Macias A.M."/>
            <person name="Hajek A.E."/>
            <person name="De Bivort B.L."/>
            <person name="Kasson M.T."/>
            <person name="De Fine Licht H.H."/>
            <person name="Stajich J.E."/>
        </authorList>
    </citation>
    <scope>NUCLEOTIDE SEQUENCE</scope>
    <source>
        <strain evidence="1">Berkeley</strain>
    </source>
</reference>
<dbReference type="Proteomes" id="UP001165960">
    <property type="component" value="Unassembled WGS sequence"/>
</dbReference>
<sequence>MAFQAQPASPVGFQTDISMGHNTPPLTPAPLPSPQVSPWAIQFPAPPLSHKFDHDFVPMGLL</sequence>
<comment type="caution">
    <text evidence="1">The sequence shown here is derived from an EMBL/GenBank/DDBJ whole genome shotgun (WGS) entry which is preliminary data.</text>
</comment>
<evidence type="ECO:0000313" key="1">
    <source>
        <dbReference type="EMBL" id="KAJ9074580.1"/>
    </source>
</evidence>
<keyword evidence="2" id="KW-1185">Reference proteome</keyword>
<proteinExistence type="predicted"/>
<organism evidence="1 2">
    <name type="scientific">Entomophthora muscae</name>
    <dbReference type="NCBI Taxonomy" id="34485"/>
    <lineage>
        <taxon>Eukaryota</taxon>
        <taxon>Fungi</taxon>
        <taxon>Fungi incertae sedis</taxon>
        <taxon>Zoopagomycota</taxon>
        <taxon>Entomophthoromycotina</taxon>
        <taxon>Entomophthoromycetes</taxon>
        <taxon>Entomophthorales</taxon>
        <taxon>Entomophthoraceae</taxon>
        <taxon>Entomophthora</taxon>
    </lineage>
</organism>
<dbReference type="EMBL" id="QTSX02002853">
    <property type="protein sequence ID" value="KAJ9074580.1"/>
    <property type="molecule type" value="Genomic_DNA"/>
</dbReference>
<accession>A0ACC2TJB8</accession>